<feature type="compositionally biased region" description="Basic and acidic residues" evidence="1">
    <location>
        <begin position="9"/>
        <end position="27"/>
    </location>
</feature>
<name>L7TK60_9CAUD</name>
<reference evidence="2 3" key="1">
    <citation type="journal article" date="2013" name="J. Virol.">
        <title>Insights into head-tailed viruses infecting extremely halophilic archaea.</title>
        <authorList>
            <person name="Pietila M.K."/>
            <person name="Laurinmaki P."/>
            <person name="Russell D.A."/>
            <person name="Ko C.C."/>
            <person name="Jacobs-Sera D."/>
            <person name="Butcher S.J."/>
            <person name="Bamford D.H."/>
            <person name="Hendrix R.W."/>
        </authorList>
    </citation>
    <scope>NUCLEOTIDE SEQUENCE [LARGE SCALE GENOMIC DNA]</scope>
</reference>
<organism evidence="2 3">
    <name type="scientific">Halorubrum sodomense tailed virus 2</name>
    <dbReference type="NCBI Taxonomy" id="1262527"/>
    <lineage>
        <taxon>Viruses</taxon>
        <taxon>Duplodnaviria</taxon>
        <taxon>Heunggongvirae</taxon>
        <taxon>Uroviricota</taxon>
        <taxon>Caudoviricetes</taxon>
        <taxon>Thumleimavirales</taxon>
        <taxon>Hafunaviridae</taxon>
        <taxon>Mincapvirus</taxon>
        <taxon>Mincapvirus eilatense</taxon>
        <taxon>Mincapvirus HSTV2</taxon>
    </lineage>
</organism>
<evidence type="ECO:0000313" key="3">
    <source>
        <dbReference type="Proteomes" id="UP000011138"/>
    </source>
</evidence>
<keyword evidence="3" id="KW-1185">Reference proteome</keyword>
<evidence type="ECO:0000256" key="1">
    <source>
        <dbReference type="SAM" id="MobiDB-lite"/>
    </source>
</evidence>
<evidence type="ECO:0000313" key="2">
    <source>
        <dbReference type="EMBL" id="AGC34370.1"/>
    </source>
</evidence>
<dbReference type="EMBL" id="KC117376">
    <property type="protein sequence ID" value="AGC34370.1"/>
    <property type="molecule type" value="Genomic_DNA"/>
</dbReference>
<dbReference type="RefSeq" id="YP_007379181.1">
    <property type="nucleotide sequence ID" value="NC_020159.1"/>
</dbReference>
<dbReference type="Proteomes" id="UP000011138">
    <property type="component" value="Segment"/>
</dbReference>
<sequence>MTPEGVRVTNDDLTKTDRRWNPRDTTEPKSTAAEIGTLKRRGKATER</sequence>
<protein>
    <submittedName>
        <fullName evidence="2">Uncharacterized protein</fullName>
    </submittedName>
</protein>
<dbReference type="KEGG" id="vg:14477240"/>
<feature type="compositionally biased region" description="Basic residues" evidence="1">
    <location>
        <begin position="38"/>
        <end position="47"/>
    </location>
</feature>
<gene>
    <name evidence="2" type="primary">103</name>
    <name evidence="2" type="ORF">HSTV2_103</name>
</gene>
<proteinExistence type="predicted"/>
<accession>L7TK60</accession>
<dbReference type="OrthoDB" id="37906at10239"/>
<feature type="region of interest" description="Disordered" evidence="1">
    <location>
        <begin position="1"/>
        <end position="47"/>
    </location>
</feature>
<dbReference type="GeneID" id="14477240"/>